<dbReference type="EMBL" id="JBHTAJ010000092">
    <property type="protein sequence ID" value="MFC7184199.1"/>
    <property type="molecule type" value="Genomic_DNA"/>
</dbReference>
<evidence type="ECO:0000313" key="4">
    <source>
        <dbReference type="EMBL" id="MFC7184199.1"/>
    </source>
</evidence>
<name>A0ABW2G798_9ACTN</name>
<feature type="region of interest" description="Disordered" evidence="1">
    <location>
        <begin position="244"/>
        <end position="278"/>
    </location>
</feature>
<dbReference type="SMART" id="SM00014">
    <property type="entry name" value="acidPPc"/>
    <property type="match status" value="1"/>
</dbReference>
<dbReference type="InterPro" id="IPR036938">
    <property type="entry name" value="PAP2/HPO_sf"/>
</dbReference>
<feature type="transmembrane region" description="Helical" evidence="2">
    <location>
        <begin position="152"/>
        <end position="175"/>
    </location>
</feature>
<feature type="transmembrane region" description="Helical" evidence="2">
    <location>
        <begin position="215"/>
        <end position="233"/>
    </location>
</feature>
<reference evidence="5" key="1">
    <citation type="journal article" date="2019" name="Int. J. Syst. Evol. Microbiol.">
        <title>The Global Catalogue of Microorganisms (GCM) 10K type strain sequencing project: providing services to taxonomists for standard genome sequencing and annotation.</title>
        <authorList>
            <consortium name="The Broad Institute Genomics Platform"/>
            <consortium name="The Broad Institute Genome Sequencing Center for Infectious Disease"/>
            <person name="Wu L."/>
            <person name="Ma J."/>
        </authorList>
    </citation>
    <scope>NUCLEOTIDE SEQUENCE [LARGE SCALE GENOMIC DNA]</scope>
    <source>
        <strain evidence="5">CGMCC 1.12859</strain>
    </source>
</reference>
<dbReference type="SUPFAM" id="SSF48317">
    <property type="entry name" value="Acid phosphatase/Vanadium-dependent haloperoxidase"/>
    <property type="match status" value="1"/>
</dbReference>
<keyword evidence="2" id="KW-0472">Membrane</keyword>
<gene>
    <name evidence="4" type="ORF">ACFQMG_32080</name>
</gene>
<dbReference type="CDD" id="cd03392">
    <property type="entry name" value="PAP2_like_2"/>
    <property type="match status" value="1"/>
</dbReference>
<keyword evidence="2" id="KW-0812">Transmembrane</keyword>
<dbReference type="PANTHER" id="PTHR14969">
    <property type="entry name" value="SPHINGOSINE-1-PHOSPHATE PHOSPHOHYDROLASE"/>
    <property type="match status" value="1"/>
</dbReference>
<protein>
    <submittedName>
        <fullName evidence="4">Phosphatase PAP2 family protein</fullName>
    </submittedName>
</protein>
<evidence type="ECO:0000256" key="1">
    <source>
        <dbReference type="SAM" id="MobiDB-lite"/>
    </source>
</evidence>
<dbReference type="Gene3D" id="1.20.144.10">
    <property type="entry name" value="Phosphatidic acid phosphatase type 2/haloperoxidase"/>
    <property type="match status" value="1"/>
</dbReference>
<feature type="transmembrane region" description="Helical" evidence="2">
    <location>
        <begin position="187"/>
        <end position="209"/>
    </location>
</feature>
<feature type="transmembrane region" description="Helical" evidence="2">
    <location>
        <begin position="89"/>
        <end position="107"/>
    </location>
</feature>
<dbReference type="Pfam" id="PF01569">
    <property type="entry name" value="PAP2"/>
    <property type="match status" value="1"/>
</dbReference>
<feature type="compositionally biased region" description="Low complexity" evidence="1">
    <location>
        <begin position="250"/>
        <end position="259"/>
    </location>
</feature>
<evidence type="ECO:0000313" key="5">
    <source>
        <dbReference type="Proteomes" id="UP001596435"/>
    </source>
</evidence>
<accession>A0ABW2G798</accession>
<comment type="caution">
    <text evidence="4">The sequence shown here is derived from an EMBL/GenBank/DDBJ whole genome shotgun (WGS) entry which is preliminary data.</text>
</comment>
<feature type="domain" description="Phosphatidic acid phosphatase type 2/haloperoxidase" evidence="3">
    <location>
        <begin position="115"/>
        <end position="227"/>
    </location>
</feature>
<evidence type="ECO:0000259" key="3">
    <source>
        <dbReference type="SMART" id="SM00014"/>
    </source>
</evidence>
<keyword evidence="5" id="KW-1185">Reference proteome</keyword>
<keyword evidence="2" id="KW-1133">Transmembrane helix</keyword>
<dbReference type="RefSeq" id="WP_345704046.1">
    <property type="nucleotide sequence ID" value="NZ_BAABKV010000001.1"/>
</dbReference>
<dbReference type="InterPro" id="IPR000326">
    <property type="entry name" value="PAP2/HPO"/>
</dbReference>
<proteinExistence type="predicted"/>
<sequence>MTPSGSTSRPLSIRFAALRRADLRFAGRLAAAGVAFAVAAVPAVVLVVLIEAHWGPLQTVDQQTALRLHAVVRDRPGLLATVRLLSDRVWDPLTFRLLVAVVVAGLLARRAWRLALWAAATETAAGLIGLLLKMSVARVRPRLPDPVATAPGYSFPSGHAMTAAASCAILLLVLLPSVPQRLRPAAWAAAAVSVGGVGITRIALGVHWVSDVLGGWLLGSALVAATAWAFEAWRGDVGRPVTRVTEGLEPELGAPGGRAPEPPLPGRRPSSSSGGGPG</sequence>
<feature type="transmembrane region" description="Helical" evidence="2">
    <location>
        <begin position="29"/>
        <end position="50"/>
    </location>
</feature>
<dbReference type="PANTHER" id="PTHR14969:SF13">
    <property type="entry name" value="AT30094P"/>
    <property type="match status" value="1"/>
</dbReference>
<organism evidence="4 5">
    <name type="scientific">Kitasatospora paranensis</name>
    <dbReference type="NCBI Taxonomy" id="258053"/>
    <lineage>
        <taxon>Bacteria</taxon>
        <taxon>Bacillati</taxon>
        <taxon>Actinomycetota</taxon>
        <taxon>Actinomycetes</taxon>
        <taxon>Kitasatosporales</taxon>
        <taxon>Streptomycetaceae</taxon>
        <taxon>Kitasatospora</taxon>
    </lineage>
</organism>
<feature type="transmembrane region" description="Helical" evidence="2">
    <location>
        <begin position="114"/>
        <end position="132"/>
    </location>
</feature>
<evidence type="ECO:0000256" key="2">
    <source>
        <dbReference type="SAM" id="Phobius"/>
    </source>
</evidence>
<dbReference type="Proteomes" id="UP001596435">
    <property type="component" value="Unassembled WGS sequence"/>
</dbReference>